<dbReference type="AlphaFoldDB" id="A0A1H0BE65"/>
<evidence type="ECO:0000313" key="3">
    <source>
        <dbReference type="Proteomes" id="UP000198680"/>
    </source>
</evidence>
<dbReference type="STRING" id="1137991.SAMN05660642_04842"/>
<name>A0A1H0BE65_9ACTN</name>
<dbReference type="EMBL" id="FNHE01000021">
    <property type="protein sequence ID" value="SDN43952.1"/>
    <property type="molecule type" value="Genomic_DNA"/>
</dbReference>
<organism evidence="2 3">
    <name type="scientific">Geodermatophilus siccatus</name>
    <dbReference type="NCBI Taxonomy" id="1137991"/>
    <lineage>
        <taxon>Bacteria</taxon>
        <taxon>Bacillati</taxon>
        <taxon>Actinomycetota</taxon>
        <taxon>Actinomycetes</taxon>
        <taxon>Geodermatophilales</taxon>
        <taxon>Geodermatophilaceae</taxon>
        <taxon>Geodermatophilus</taxon>
    </lineage>
</organism>
<gene>
    <name evidence="2" type="ORF">SAMN05660642_04842</name>
</gene>
<dbReference type="Proteomes" id="UP000198680">
    <property type="component" value="Unassembled WGS sequence"/>
</dbReference>
<accession>A0A1H0BE65</accession>
<dbReference type="RefSeq" id="WP_175479731.1">
    <property type="nucleotide sequence ID" value="NZ_FNHE01000021.1"/>
</dbReference>
<protein>
    <submittedName>
        <fullName evidence="2">Uncharacterized protein</fullName>
    </submittedName>
</protein>
<evidence type="ECO:0000313" key="2">
    <source>
        <dbReference type="EMBL" id="SDN43952.1"/>
    </source>
</evidence>
<feature type="region of interest" description="Disordered" evidence="1">
    <location>
        <begin position="30"/>
        <end position="54"/>
    </location>
</feature>
<keyword evidence="3" id="KW-1185">Reference proteome</keyword>
<evidence type="ECO:0000256" key="1">
    <source>
        <dbReference type="SAM" id="MobiDB-lite"/>
    </source>
</evidence>
<proteinExistence type="predicted"/>
<reference evidence="3" key="1">
    <citation type="submission" date="2016-10" db="EMBL/GenBank/DDBJ databases">
        <authorList>
            <person name="Varghese N."/>
            <person name="Submissions S."/>
        </authorList>
    </citation>
    <scope>NUCLEOTIDE SEQUENCE [LARGE SCALE GENOMIC DNA]</scope>
    <source>
        <strain evidence="3">DSM 45419</strain>
    </source>
</reference>
<sequence length="54" mass="5942">MWTTVVVRVLLAVPVAVLLGRIIQRADDRELGSLDRPSRGDDLPSHPHEAGSLR</sequence>